<dbReference type="AlphaFoldDB" id="A0A1I7YID7"/>
<dbReference type="CDD" id="cd00024">
    <property type="entry name" value="CD_CSD"/>
    <property type="match status" value="1"/>
</dbReference>
<dbReference type="WBParaSite" id="L893_g1661.t2">
    <property type="protein sequence ID" value="L893_g1661.t2"/>
    <property type="gene ID" value="L893_g1661"/>
</dbReference>
<protein>
    <submittedName>
        <fullName evidence="3">Neur_chan_LBD domain-containing protein</fullName>
    </submittedName>
</protein>
<dbReference type="Proteomes" id="UP000095287">
    <property type="component" value="Unplaced"/>
</dbReference>
<evidence type="ECO:0000256" key="1">
    <source>
        <dbReference type="SAM" id="Phobius"/>
    </source>
</evidence>
<name>A0A1I7YID7_9BILA</name>
<keyword evidence="1" id="KW-1133">Transmembrane helix</keyword>
<evidence type="ECO:0000313" key="2">
    <source>
        <dbReference type="Proteomes" id="UP000095287"/>
    </source>
</evidence>
<evidence type="ECO:0000313" key="3">
    <source>
        <dbReference type="WBParaSite" id="L893_g1661.t2"/>
    </source>
</evidence>
<proteinExistence type="predicted"/>
<sequence>MGAQELYRLQYVLRDCREKVRGVELYLSPWALTLIRHVLSTQGHTYATCWCEPTGCVLVNEDLTDNVVPHCPSPSKSLPLNVIKVVHIVLKNLLCGAEYLVRFLGYRDNRNSWIPEHDHDPVFLMTGMRALTVIEDVTLDSDVGMSDFLEDWRFECAKESHLKTRSCRNPHTLDVRISRSMQGFSFCFVTYALFTLAAIPYAILGHIYPPRHLL</sequence>
<accession>A0A1I7YID7</accession>
<organism evidence="2 3">
    <name type="scientific">Steinernema glaseri</name>
    <dbReference type="NCBI Taxonomy" id="37863"/>
    <lineage>
        <taxon>Eukaryota</taxon>
        <taxon>Metazoa</taxon>
        <taxon>Ecdysozoa</taxon>
        <taxon>Nematoda</taxon>
        <taxon>Chromadorea</taxon>
        <taxon>Rhabditida</taxon>
        <taxon>Tylenchina</taxon>
        <taxon>Panagrolaimomorpha</taxon>
        <taxon>Strongyloidoidea</taxon>
        <taxon>Steinernematidae</taxon>
        <taxon>Steinernema</taxon>
    </lineage>
</organism>
<feature type="transmembrane region" description="Helical" evidence="1">
    <location>
        <begin position="186"/>
        <end position="208"/>
    </location>
</feature>
<keyword evidence="2" id="KW-1185">Reference proteome</keyword>
<reference evidence="3" key="1">
    <citation type="submission" date="2016-11" db="UniProtKB">
        <authorList>
            <consortium name="WormBaseParasite"/>
        </authorList>
    </citation>
    <scope>IDENTIFICATION</scope>
</reference>
<keyword evidence="1" id="KW-0812">Transmembrane</keyword>
<keyword evidence="1" id="KW-0472">Membrane</keyword>